<protein>
    <submittedName>
        <fullName evidence="1">Uncharacterized protein</fullName>
    </submittedName>
</protein>
<dbReference type="EMBL" id="CP048409">
    <property type="protein sequence ID" value="QIA08800.1"/>
    <property type="molecule type" value="Genomic_DNA"/>
</dbReference>
<dbReference type="Proteomes" id="UP000474630">
    <property type="component" value="Chromosome"/>
</dbReference>
<accession>A0A6C0REI6</accession>
<dbReference type="AlphaFoldDB" id="A0A6C0REI6"/>
<gene>
    <name evidence="1" type="ORF">G0Q07_14205</name>
</gene>
<proteinExistence type="predicted"/>
<sequence>MATFTEIKNQVEEKIKNIKSFKIGKTGQQMKDRFDNKYKDEYSNYEELGWSNERNVIDNAEEFLIKEFINNMKCKNEQIGSGEMKESKKYIIYIVWN</sequence>
<dbReference type="RefSeq" id="WP_163347250.1">
    <property type="nucleotide sequence ID" value="NZ_CP048409.1"/>
</dbReference>
<reference evidence="1 2" key="1">
    <citation type="submission" date="2020-02" db="EMBL/GenBank/DDBJ databases">
        <title>Genome sequencing for Draconibacterium sp. strain M1.</title>
        <authorList>
            <person name="Park S.-J."/>
        </authorList>
    </citation>
    <scope>NUCLEOTIDE SEQUENCE [LARGE SCALE GENOMIC DNA]</scope>
    <source>
        <strain evidence="1 2">M1</strain>
    </source>
</reference>
<keyword evidence="2" id="KW-1185">Reference proteome</keyword>
<evidence type="ECO:0000313" key="1">
    <source>
        <dbReference type="EMBL" id="QIA08800.1"/>
    </source>
</evidence>
<evidence type="ECO:0000313" key="2">
    <source>
        <dbReference type="Proteomes" id="UP000474630"/>
    </source>
</evidence>
<name>A0A6C0REI6_9BACT</name>
<organism evidence="1 2">
    <name type="scientific">Draconibacterium halophilum</name>
    <dbReference type="NCBI Taxonomy" id="2706887"/>
    <lineage>
        <taxon>Bacteria</taxon>
        <taxon>Pseudomonadati</taxon>
        <taxon>Bacteroidota</taxon>
        <taxon>Bacteroidia</taxon>
        <taxon>Marinilabiliales</taxon>
        <taxon>Prolixibacteraceae</taxon>
        <taxon>Draconibacterium</taxon>
    </lineage>
</organism>
<dbReference type="KEGG" id="drc:G0Q07_14205"/>